<comment type="caution">
    <text evidence="4">The sequence shown here is derived from an EMBL/GenBank/DDBJ whole genome shotgun (WGS) entry which is preliminary data.</text>
</comment>
<evidence type="ECO:0000259" key="3">
    <source>
        <dbReference type="Pfam" id="PF09759"/>
    </source>
</evidence>
<protein>
    <recommendedName>
        <fullName evidence="3">Ataxin-10 domain-containing protein</fullName>
    </recommendedName>
</protein>
<dbReference type="Proteomes" id="UP001634007">
    <property type="component" value="Unassembled WGS sequence"/>
</dbReference>
<feature type="domain" description="Ataxin-10" evidence="3">
    <location>
        <begin position="343"/>
        <end position="390"/>
    </location>
</feature>
<name>A0ABD3J375_EUCGL</name>
<evidence type="ECO:0000313" key="5">
    <source>
        <dbReference type="Proteomes" id="UP001634007"/>
    </source>
</evidence>
<keyword evidence="2" id="KW-0131">Cell cycle</keyword>
<accession>A0ABD3J375</accession>
<dbReference type="PANTHER" id="PTHR13255">
    <property type="entry name" value="ATAXIN-10"/>
    <property type="match status" value="1"/>
</dbReference>
<dbReference type="EMBL" id="JBJKBG010000009">
    <property type="protein sequence ID" value="KAL3722072.1"/>
    <property type="molecule type" value="Genomic_DNA"/>
</dbReference>
<dbReference type="GO" id="GO:0051301">
    <property type="term" value="P:cell division"/>
    <property type="evidence" value="ECO:0007669"/>
    <property type="project" value="UniProtKB-KW"/>
</dbReference>
<sequence length="390" mass="42696">MDKNVGSSLPEDILDRLFAESKTTSLADALEVLAKISRNADGRADLASRSVLALILDLIQGHLKYLNSEILNTFIEKSGVGITLTILRAPMRALALDCRAVRIALHALANFFPKEFLMPARIWRQDIVDPLCIILYTCQDGNPVCVAEPCEDPGLSLVSEIARTASIEEWFNLLLSVICLEEAHLPTLFIELAVAFTDDSKDVQLGCDEFSPDQAFLISACGRINAVTISNEFTLYILGVFRKASRPADFSGGGQVKSSYRVLSYQCALLSGLLNSLLHLLLELEPPPIIRKALNQGQHQGKTLLQSSATVYTEGGACKISSDARMGLLCLCSSALQMKIARFLREGCIWTIRNLFEGNIGNQQAIAELELWGTVNTPDIAKLGLRVELD</sequence>
<evidence type="ECO:0000313" key="4">
    <source>
        <dbReference type="EMBL" id="KAL3722072.1"/>
    </source>
</evidence>
<dbReference type="InterPro" id="IPR019156">
    <property type="entry name" value="Ataxin-10_domain"/>
</dbReference>
<gene>
    <name evidence="4" type="ORF">ACJRO7_034429</name>
</gene>
<evidence type="ECO:0000256" key="1">
    <source>
        <dbReference type="ARBA" id="ARBA00022618"/>
    </source>
</evidence>
<proteinExistence type="predicted"/>
<dbReference type="AlphaFoldDB" id="A0ABD3J375"/>
<keyword evidence="1" id="KW-0132">Cell division</keyword>
<dbReference type="InterPro" id="IPR051374">
    <property type="entry name" value="Ataxin-10/CTR86_families"/>
</dbReference>
<evidence type="ECO:0000256" key="2">
    <source>
        <dbReference type="ARBA" id="ARBA00023306"/>
    </source>
</evidence>
<dbReference type="Pfam" id="PF09759">
    <property type="entry name" value="Atx10homo_assoc"/>
    <property type="match status" value="1"/>
</dbReference>
<keyword evidence="5" id="KW-1185">Reference proteome</keyword>
<organism evidence="4 5">
    <name type="scientific">Eucalyptus globulus</name>
    <name type="common">Tasmanian blue gum</name>
    <dbReference type="NCBI Taxonomy" id="34317"/>
    <lineage>
        <taxon>Eukaryota</taxon>
        <taxon>Viridiplantae</taxon>
        <taxon>Streptophyta</taxon>
        <taxon>Embryophyta</taxon>
        <taxon>Tracheophyta</taxon>
        <taxon>Spermatophyta</taxon>
        <taxon>Magnoliopsida</taxon>
        <taxon>eudicotyledons</taxon>
        <taxon>Gunneridae</taxon>
        <taxon>Pentapetalae</taxon>
        <taxon>rosids</taxon>
        <taxon>malvids</taxon>
        <taxon>Myrtales</taxon>
        <taxon>Myrtaceae</taxon>
        <taxon>Myrtoideae</taxon>
        <taxon>Eucalypteae</taxon>
        <taxon>Eucalyptus</taxon>
    </lineage>
</organism>
<reference evidence="4 5" key="1">
    <citation type="submission" date="2024-11" db="EMBL/GenBank/DDBJ databases">
        <title>Chromosome-level genome assembly of Eucalyptus globulus Labill. provides insights into its genome evolution.</title>
        <authorList>
            <person name="Li X."/>
        </authorList>
    </citation>
    <scope>NUCLEOTIDE SEQUENCE [LARGE SCALE GENOMIC DNA]</scope>
    <source>
        <strain evidence="4">CL2024</strain>
        <tissue evidence="4">Fresh tender leaves</tissue>
    </source>
</reference>
<dbReference type="PANTHER" id="PTHR13255:SF0">
    <property type="entry name" value="ATAXIN-10"/>
    <property type="match status" value="1"/>
</dbReference>